<evidence type="ECO:0000256" key="4">
    <source>
        <dbReference type="PROSITE-ProRule" id="PRU00335"/>
    </source>
</evidence>
<accession>A0A5J5K3D8</accession>
<comment type="caution">
    <text evidence="6">The sequence shown here is derived from an EMBL/GenBank/DDBJ whole genome shotgun (WGS) entry which is preliminary data.</text>
</comment>
<gene>
    <name evidence="6" type="ORF">F5972_15590</name>
</gene>
<dbReference type="Gene3D" id="1.10.357.10">
    <property type="entry name" value="Tetracycline Repressor, domain 2"/>
    <property type="match status" value="1"/>
</dbReference>
<dbReference type="InterPro" id="IPR049445">
    <property type="entry name" value="TetR_SbtR-like_C"/>
</dbReference>
<organism evidence="6 7">
    <name type="scientific">Microbispora cellulosiformans</name>
    <dbReference type="NCBI Taxonomy" id="2614688"/>
    <lineage>
        <taxon>Bacteria</taxon>
        <taxon>Bacillati</taxon>
        <taxon>Actinomycetota</taxon>
        <taxon>Actinomycetes</taxon>
        <taxon>Streptosporangiales</taxon>
        <taxon>Streptosporangiaceae</taxon>
        <taxon>Microbispora</taxon>
    </lineage>
</organism>
<evidence type="ECO:0000313" key="7">
    <source>
        <dbReference type="Proteomes" id="UP000327011"/>
    </source>
</evidence>
<evidence type="ECO:0000259" key="5">
    <source>
        <dbReference type="PROSITE" id="PS50977"/>
    </source>
</evidence>
<sequence length="203" mass="21937">MGGPPTYWRPTMPADHAKGLRSDARRNVERLVEMATRVFEEQGPEAPLSEVARAAGVGTATLYRRFPTREALLAAVYAGHVQALAVRADELAASSEDPLTALVGWLHEFAGLLIEHRGMKGLITGRYDGDAELFRSCRSSLSRAVDSLLRPAQEAGLIRPDVDAERTLILVNAVVLAAGQAGEDRDETGHLIGLVISGFRAQR</sequence>
<dbReference type="Pfam" id="PF21597">
    <property type="entry name" value="TetR_C_43"/>
    <property type="match status" value="1"/>
</dbReference>
<dbReference type="PANTHER" id="PTHR30055">
    <property type="entry name" value="HTH-TYPE TRANSCRIPTIONAL REGULATOR RUTR"/>
    <property type="match status" value="1"/>
</dbReference>
<evidence type="ECO:0000256" key="1">
    <source>
        <dbReference type="ARBA" id="ARBA00023015"/>
    </source>
</evidence>
<evidence type="ECO:0000256" key="3">
    <source>
        <dbReference type="ARBA" id="ARBA00023163"/>
    </source>
</evidence>
<dbReference type="InterPro" id="IPR050109">
    <property type="entry name" value="HTH-type_TetR-like_transc_reg"/>
</dbReference>
<dbReference type="SUPFAM" id="SSF46689">
    <property type="entry name" value="Homeodomain-like"/>
    <property type="match status" value="1"/>
</dbReference>
<dbReference type="InterPro" id="IPR036271">
    <property type="entry name" value="Tet_transcr_reg_TetR-rel_C_sf"/>
</dbReference>
<proteinExistence type="predicted"/>
<dbReference type="PANTHER" id="PTHR30055:SF234">
    <property type="entry name" value="HTH-TYPE TRANSCRIPTIONAL REGULATOR BETI"/>
    <property type="match status" value="1"/>
</dbReference>
<feature type="DNA-binding region" description="H-T-H motif" evidence="4">
    <location>
        <begin position="47"/>
        <end position="66"/>
    </location>
</feature>
<dbReference type="AlphaFoldDB" id="A0A5J5K3D8"/>
<keyword evidence="3" id="KW-0804">Transcription</keyword>
<evidence type="ECO:0000256" key="2">
    <source>
        <dbReference type="ARBA" id="ARBA00023125"/>
    </source>
</evidence>
<name>A0A5J5K3D8_9ACTN</name>
<dbReference type="PROSITE" id="PS50977">
    <property type="entry name" value="HTH_TETR_2"/>
    <property type="match status" value="1"/>
</dbReference>
<protein>
    <submittedName>
        <fullName evidence="6">TetR/AcrR family transcriptional regulator</fullName>
    </submittedName>
</protein>
<dbReference type="InterPro" id="IPR001647">
    <property type="entry name" value="HTH_TetR"/>
</dbReference>
<reference evidence="6 7" key="1">
    <citation type="submission" date="2019-09" db="EMBL/GenBank/DDBJ databases">
        <title>Screening of Novel Bioactive Compounds from Soil-Associated.</title>
        <authorList>
            <person name="Gong X."/>
        </authorList>
    </citation>
    <scope>NUCLEOTIDE SEQUENCE [LARGE SCALE GENOMIC DNA]</scope>
    <source>
        <strain evidence="6 7">Gxj-6</strain>
    </source>
</reference>
<keyword evidence="2 4" id="KW-0238">DNA-binding</keyword>
<dbReference type="PRINTS" id="PR00455">
    <property type="entry name" value="HTHTETR"/>
</dbReference>
<dbReference type="EMBL" id="VYTZ01000005">
    <property type="protein sequence ID" value="KAA9378297.1"/>
    <property type="molecule type" value="Genomic_DNA"/>
</dbReference>
<dbReference type="InterPro" id="IPR009057">
    <property type="entry name" value="Homeodomain-like_sf"/>
</dbReference>
<dbReference type="GO" id="GO:0000976">
    <property type="term" value="F:transcription cis-regulatory region binding"/>
    <property type="evidence" value="ECO:0007669"/>
    <property type="project" value="TreeGrafter"/>
</dbReference>
<dbReference type="GO" id="GO:0003700">
    <property type="term" value="F:DNA-binding transcription factor activity"/>
    <property type="evidence" value="ECO:0007669"/>
    <property type="project" value="TreeGrafter"/>
</dbReference>
<feature type="domain" description="HTH tetR-type" evidence="5">
    <location>
        <begin position="25"/>
        <end position="84"/>
    </location>
</feature>
<evidence type="ECO:0000313" key="6">
    <source>
        <dbReference type="EMBL" id="KAA9378297.1"/>
    </source>
</evidence>
<keyword evidence="7" id="KW-1185">Reference proteome</keyword>
<keyword evidence="1" id="KW-0805">Transcription regulation</keyword>
<dbReference type="Pfam" id="PF00440">
    <property type="entry name" value="TetR_N"/>
    <property type="match status" value="1"/>
</dbReference>
<dbReference type="SUPFAM" id="SSF48498">
    <property type="entry name" value="Tetracyclin repressor-like, C-terminal domain"/>
    <property type="match status" value="1"/>
</dbReference>
<dbReference type="Proteomes" id="UP000327011">
    <property type="component" value="Unassembled WGS sequence"/>
</dbReference>